<dbReference type="GO" id="GO:0008883">
    <property type="term" value="F:glutamyl-tRNA reductase activity"/>
    <property type="evidence" value="ECO:0007669"/>
    <property type="project" value="InterPro"/>
</dbReference>
<dbReference type="EMBL" id="BGZO01000097">
    <property type="protein sequence ID" value="GBR77067.1"/>
    <property type="molecule type" value="Genomic_DNA"/>
</dbReference>
<evidence type="ECO:0000313" key="8">
    <source>
        <dbReference type="Proteomes" id="UP000275925"/>
    </source>
</evidence>
<feature type="domain" description="Quinate/shikimate 5-dehydrogenase/glutamyl-tRNA reductase" evidence="5">
    <location>
        <begin position="141"/>
        <end position="263"/>
    </location>
</feature>
<dbReference type="InterPro" id="IPR006151">
    <property type="entry name" value="Shikm_DH/Glu-tRNA_Rdtase"/>
</dbReference>
<dbReference type="Gene3D" id="3.30.460.30">
    <property type="entry name" value="Glutamyl-tRNA reductase, N-terminal domain"/>
    <property type="match status" value="1"/>
</dbReference>
<comment type="pathway">
    <text evidence="4">Porphyrin-containing compound metabolism.</text>
</comment>
<dbReference type="InterPro" id="IPR036291">
    <property type="entry name" value="NAD(P)-bd_dom_sf"/>
</dbReference>
<feature type="domain" description="Glutamyl-tRNA reductase N-terminal" evidence="6">
    <location>
        <begin position="61"/>
        <end position="119"/>
    </location>
</feature>
<comment type="caution">
    <text evidence="7">The sequence shown here is derived from an EMBL/GenBank/DDBJ whole genome shotgun (WGS) entry which is preliminary data.</text>
</comment>
<keyword evidence="2" id="KW-0560">Oxidoreductase</keyword>
<dbReference type="Proteomes" id="UP000275925">
    <property type="component" value="Unassembled WGS sequence"/>
</dbReference>
<dbReference type="Pfam" id="PF01488">
    <property type="entry name" value="Shikimate_DH"/>
    <property type="match status" value="1"/>
</dbReference>
<dbReference type="HAMAP" id="MF_00087">
    <property type="entry name" value="Glu_tRNA_reductase"/>
    <property type="match status" value="1"/>
</dbReference>
<dbReference type="InterPro" id="IPR015895">
    <property type="entry name" value="4pyrrol_synth_GluRdtase_N"/>
</dbReference>
<dbReference type="Pfam" id="PF05201">
    <property type="entry name" value="GlutR_N"/>
    <property type="match status" value="1"/>
</dbReference>
<proteinExistence type="inferred from homology"/>
<dbReference type="SUPFAM" id="SSF69742">
    <property type="entry name" value="Glutamyl tRNA-reductase catalytic, N-terminal domain"/>
    <property type="match status" value="1"/>
</dbReference>
<dbReference type="InterPro" id="IPR000343">
    <property type="entry name" value="4pyrrol_synth_GluRdtase"/>
</dbReference>
<evidence type="ECO:0000256" key="4">
    <source>
        <dbReference type="ARBA" id="ARBA00023444"/>
    </source>
</evidence>
<evidence type="ECO:0000259" key="6">
    <source>
        <dbReference type="Pfam" id="PF05201"/>
    </source>
</evidence>
<dbReference type="Gene3D" id="3.40.50.720">
    <property type="entry name" value="NAD(P)-binding Rossmann-like Domain"/>
    <property type="match status" value="1"/>
</dbReference>
<dbReference type="SUPFAM" id="SSF51735">
    <property type="entry name" value="NAD(P)-binding Rossmann-fold domains"/>
    <property type="match status" value="1"/>
</dbReference>
<gene>
    <name evidence="7" type="primary">hemA</name>
    <name evidence="7" type="ORF">NO2_1521</name>
</gene>
<evidence type="ECO:0000256" key="2">
    <source>
        <dbReference type="ARBA" id="ARBA00023002"/>
    </source>
</evidence>
<name>A0A388TJS4_9BACT</name>
<keyword evidence="8" id="KW-1185">Reference proteome</keyword>
<evidence type="ECO:0000256" key="3">
    <source>
        <dbReference type="ARBA" id="ARBA00023244"/>
    </source>
</evidence>
<dbReference type="AlphaFoldDB" id="A0A388TJS4"/>
<dbReference type="InterPro" id="IPR036343">
    <property type="entry name" value="GluRdtase_N_sf"/>
</dbReference>
<keyword evidence="1" id="KW-0521">NADP</keyword>
<evidence type="ECO:0000256" key="1">
    <source>
        <dbReference type="ARBA" id="ARBA00022857"/>
    </source>
</evidence>
<dbReference type="PANTHER" id="PTHR43013:SF1">
    <property type="entry name" value="GLUTAMYL-TRNA REDUCTASE"/>
    <property type="match status" value="1"/>
</dbReference>
<accession>A0A388TJS4</accession>
<reference evidence="7 8" key="1">
    <citation type="journal article" date="2019" name="ISME J.">
        <title>Genome analyses of uncultured TG2/ZB3 bacteria in 'Margulisbacteria' specifically attached to ectosymbiotic spirochetes of protists in the termite gut.</title>
        <authorList>
            <person name="Utami Y.D."/>
            <person name="Kuwahara H."/>
            <person name="Igai K."/>
            <person name="Murakami T."/>
            <person name="Sugaya K."/>
            <person name="Morikawa T."/>
            <person name="Nagura Y."/>
            <person name="Yuki M."/>
            <person name="Deevong P."/>
            <person name="Inoue T."/>
            <person name="Kihara K."/>
            <person name="Lo N."/>
            <person name="Yamada A."/>
            <person name="Ohkuma M."/>
            <person name="Hongoh Y."/>
        </authorList>
    </citation>
    <scope>NUCLEOTIDE SEQUENCE [LARGE SCALE GENOMIC DNA]</scope>
    <source>
        <strain evidence="7">NkOx7-02</strain>
    </source>
</reference>
<protein>
    <submittedName>
        <fullName evidence="7">Glutamyl-tRNA reductase</fullName>
    </submittedName>
</protein>
<feature type="non-terminal residue" evidence="7">
    <location>
        <position position="1"/>
    </location>
</feature>
<sequence length="291" mass="32138">AGTDSPSIMITCQGRDLRFSLEQREDYLRVLRPDSEHYVALLTCDRVELYEGAGTTPRVVAGHLFRVVSGLESALLGETAIQGQVKRAYLAAQARGLSAEMHRLFQNALRVGKRVRSETGLSRGAMSHGQAVLEAIAALKIDLSNARILVSGINNLNKTVLQYLVRHGAKTIFLANRSYAKALGWSRELGCQAFRLDRLPQISAQADIIISATAAPHLILRADQFTARQSVLIFDLAVPRDIDPHIGLLPNVTLYNNEDLEEIIRRNQNTRAAEVQAAEKIIAEELVKFYG</sequence>
<evidence type="ECO:0000259" key="5">
    <source>
        <dbReference type="Pfam" id="PF01488"/>
    </source>
</evidence>
<dbReference type="GO" id="GO:0050661">
    <property type="term" value="F:NADP binding"/>
    <property type="evidence" value="ECO:0007669"/>
    <property type="project" value="InterPro"/>
</dbReference>
<keyword evidence="3" id="KW-0627">Porphyrin biosynthesis</keyword>
<dbReference type="GO" id="GO:0019353">
    <property type="term" value="P:protoporphyrinogen IX biosynthetic process from glutamate"/>
    <property type="evidence" value="ECO:0007669"/>
    <property type="project" value="TreeGrafter"/>
</dbReference>
<organism evidence="7 8">
    <name type="scientific">Candidatus Termititenax persephonae</name>
    <dbReference type="NCBI Taxonomy" id="2218525"/>
    <lineage>
        <taxon>Bacteria</taxon>
        <taxon>Bacillati</taxon>
        <taxon>Candidatus Margulisiibacteriota</taxon>
        <taxon>Candidatus Termititenacia</taxon>
        <taxon>Candidatus Termititenacales</taxon>
        <taxon>Candidatus Termititenacaceae</taxon>
        <taxon>Candidatus Termititenax</taxon>
    </lineage>
</organism>
<dbReference type="PANTHER" id="PTHR43013">
    <property type="entry name" value="GLUTAMYL-TRNA REDUCTASE"/>
    <property type="match status" value="1"/>
</dbReference>
<evidence type="ECO:0000313" key="7">
    <source>
        <dbReference type="EMBL" id="GBR77067.1"/>
    </source>
</evidence>